<dbReference type="Pfam" id="PF13585">
    <property type="entry name" value="CHU_C"/>
    <property type="match status" value="1"/>
</dbReference>
<gene>
    <name evidence="1" type="ORF">Ga0061079_10256</name>
</gene>
<dbReference type="InterPro" id="IPR026341">
    <property type="entry name" value="T9SS_type_B"/>
</dbReference>
<keyword evidence="2" id="KW-1185">Reference proteome</keyword>
<accession>A0A0X3AMA3</accession>
<dbReference type="OrthoDB" id="9765926at2"/>
<evidence type="ECO:0000313" key="2">
    <source>
        <dbReference type="Proteomes" id="UP000182761"/>
    </source>
</evidence>
<sequence length="1683" mass="192776">MSTQAPYHFLFLIFFGIFNLTPAQIMTTPSVTIKDHNDNKSPVTIDCNYKFNENHKILLKAEYPELRSTSSYTVTSIPYNPFGNFSDGEEITIDSDDKWSNVQNLPFKFCFFGNIYNSIILGDNGVISFDTQYAGTECPYAIAGSLPSPNLMHNTIFGAYHDMTNDGDVFGCTSDCGKITMYTTGLMPFRKTIINYYNMNHFGCEYSKSTLQIILYETTNVIEIYIKDKPLTCDIGNEKRALIGISNSDGSKGISPEKRNTGIWEAHNEAWRFSPQGTVTIPNVEWRDSNQTILSSSEISPKESTTYYVNVSYAGCTPVTLNDKFQIIFSPDYPKVKDLIVNKCYEGTNPNEIIDLEELMKEASETNPDIITTLHLNMEDANSGLNPIFNLNSYPITSNSKSFYLRASKGKECYSTSVITVHLKRKPRLKEMEPIIICSNNTNDSEIIYLNNYNDQIKGYEEWMTLDYFDSYTNALNGTNPISTLSLSSTVTVYAKASNKEFNDCFSIIPVTFKFQKTIVSRPQEIILCNKNLNGQEIYNLRLYETSITGYEKLSFNYYNSKSDALQNKNPILNPDSYSVKNEEIIYVVISSPGYCSSINTLSFTFKNTLVQNMHKYVCDDKSHEINVNLLDFYNEMKSGHDIVLDGIYYSWQAAMDKDQSQIISNLRNYTVKSPFSIVYVRFYDNRTQCEYIREIKLEIRDKIEKDPTYNVCDLNNSGESNFNLNTLRPIFLAGYPPSSIAFYETLEDYNNETNPVTETIIKGHKFIYVKIKVDDGCKFFHKIDLILKSLELSELQNISLCDKNNDGIENYNLNDLIGYLNLSDYSSVKFYKSENDAFKETNPINNINQYPISITHDNKVYVRTDYEKSCPGIVPVEINLLESVMVSDLNPIEICDIDNSHNKTVNLISAIDESGIDNTQVSMEFYLTQKGAQNQNNNEKISDPTSFSLYNTTTVFVRFTNIKTKCYEVKPLKLKLNPFPQVLKSNLEICDFNNDQQEEIILSDLNSHLVNNYQSFTFSYYYTEKDALNNINNLIKHTIKSSTELYVKISSGNECQVIQKLGFTLKSSPLVHNKTVEICDNNADDTEIVNLTLYEDFLIDDSKSNYNYSYFTSFENAYNNKLMIYNTKEYVIQKFPSTIFVRISNSFGCFSIAELTFNSAEKTLAQNKKIHICDEGSDMQEYVNLTKYISEILLTSEQNLIINYYKTEKGANNKDVQTLIKNPDRYSVTLAKDYVWIRMDNPTTGCYTVRYLEINLEPLPKLINAKYLVCDKDFDGIYKIDLDELRYTVIFNPEGYTFSYYHTLEDATKDINIIENIHSYTVNSFNEKIVLKATNNYGCSSIRTVTLYTKDKIKVNSNSIEIESCDDDFDGLTLFNITTKNSSITNDPKATFEYFSNLTDAQNQTHPILDPYNYKNVVPYHDKVYIRVSSPDYCPSLSILNLKVLPVPVSILQKDLKICPNGTLKLFADTKNPKDFYEWSTGEKGYDKHTITISKAGIYTVTITNTKGCKYTYTTNVTEYPKTKITDLREGNDYITVIAEGDAPLEYSIDNKNWQSNNTFYNLQPGIYTFYVRSLANGCFSPERKGVLFKINNVITPNGDNFNDAWRLCGLEHFDSLPSHIKIFDRYGKVVFSQSSNTCFVWNGYYLGRPLPTTSYWYVIDIADGRQFTGWIALRNHNNQVD</sequence>
<name>A0A0X3AMA3_9FLAO</name>
<proteinExistence type="predicted"/>
<organism evidence="1 2">
    <name type="scientific">Apibacter mensalis</name>
    <dbReference type="NCBI Taxonomy" id="1586267"/>
    <lineage>
        <taxon>Bacteria</taxon>
        <taxon>Pseudomonadati</taxon>
        <taxon>Bacteroidota</taxon>
        <taxon>Flavobacteriia</taxon>
        <taxon>Flavobacteriales</taxon>
        <taxon>Weeksellaceae</taxon>
        <taxon>Apibacter</taxon>
    </lineage>
</organism>
<dbReference type="Proteomes" id="UP000182761">
    <property type="component" value="Unassembled WGS sequence"/>
</dbReference>
<evidence type="ECO:0000313" key="1">
    <source>
        <dbReference type="EMBL" id="CVK15510.1"/>
    </source>
</evidence>
<protein>
    <submittedName>
        <fullName evidence="1">Gliding motility-associated C-terminal domain-containing protein</fullName>
    </submittedName>
</protein>
<dbReference type="EMBL" id="FCOR01000002">
    <property type="protein sequence ID" value="CVK15510.1"/>
    <property type="molecule type" value="Genomic_DNA"/>
</dbReference>
<dbReference type="RefSeq" id="WP_055424744.1">
    <property type="nucleotide sequence ID" value="NZ_FCOR01000002.1"/>
</dbReference>
<dbReference type="STRING" id="1586267.GCA_001418685_00334"/>
<reference evidence="1 2" key="1">
    <citation type="submission" date="2016-01" db="EMBL/GenBank/DDBJ databases">
        <authorList>
            <person name="McClelland M."/>
            <person name="Jain A."/>
            <person name="Saraogi P."/>
            <person name="Mendelson R."/>
            <person name="Westerman R."/>
            <person name="SanMiguel P."/>
            <person name="Csonka L."/>
        </authorList>
    </citation>
    <scope>NUCLEOTIDE SEQUENCE [LARGE SCALE GENOMIC DNA]</scope>
    <source>
        <strain evidence="1 2">R-53146</strain>
    </source>
</reference>
<dbReference type="NCBIfam" id="TIGR04131">
    <property type="entry name" value="Bac_Flav_CTERM"/>
    <property type="match status" value="1"/>
</dbReference>